<evidence type="ECO:0000313" key="5">
    <source>
        <dbReference type="WormBase" id="F28C6.10"/>
    </source>
</evidence>
<feature type="compositionally biased region" description="Basic and acidic residues" evidence="1">
    <location>
        <begin position="72"/>
        <end position="82"/>
    </location>
</feature>
<keyword evidence="4" id="KW-1185">Reference proteome</keyword>
<dbReference type="OrthoDB" id="5874576at2759"/>
<dbReference type="PaxDb" id="6239-F28C6.10"/>
<evidence type="ECO:0000256" key="1">
    <source>
        <dbReference type="SAM" id="MobiDB-lite"/>
    </source>
</evidence>
<feature type="signal peptide" evidence="2">
    <location>
        <begin position="1"/>
        <end position="27"/>
    </location>
</feature>
<keyword evidence="2" id="KW-0732">Signal</keyword>
<dbReference type="Proteomes" id="UP000001940">
    <property type="component" value="Chromosome II"/>
</dbReference>
<feature type="region of interest" description="Disordered" evidence="1">
    <location>
        <begin position="36"/>
        <end position="83"/>
    </location>
</feature>
<proteinExistence type="predicted"/>
<dbReference type="Bgee" id="WBGene00009209">
    <property type="expression patterns" value="Expressed in adult organism and 3 other cell types or tissues"/>
</dbReference>
<evidence type="ECO:0000313" key="3">
    <source>
        <dbReference type="EMBL" id="CAA92676.1"/>
    </source>
</evidence>
<dbReference type="InParanoid" id="Q93621"/>
<feature type="chain" id="PRO_5004318991" evidence="2">
    <location>
        <begin position="28"/>
        <end position="148"/>
    </location>
</feature>
<dbReference type="HOGENOM" id="CLU_1827084_0_0_1"/>
<dbReference type="WormBase" id="F28C6.10">
    <property type="protein sequence ID" value="CE09747"/>
    <property type="gene ID" value="WBGene00009209"/>
</dbReference>
<evidence type="ECO:0000313" key="4">
    <source>
        <dbReference type="Proteomes" id="UP000001940"/>
    </source>
</evidence>
<dbReference type="GeneID" id="174382"/>
<dbReference type="UCSC" id="F28C6.10">
    <property type="organism name" value="c. elegans"/>
</dbReference>
<dbReference type="EMBL" id="BX284602">
    <property type="protein sequence ID" value="CAA92676.1"/>
    <property type="molecule type" value="Genomic_DNA"/>
</dbReference>
<dbReference type="KEGG" id="cel:CELE_F28C6.10"/>
<dbReference type="CTD" id="174382"/>
<name>Q93621_CAEEL</name>
<accession>Q93621</accession>
<dbReference type="PIR" id="T21488">
    <property type="entry name" value="T21488"/>
</dbReference>
<dbReference type="AGR" id="WB:WBGene00009209"/>
<dbReference type="SMR" id="Q93621"/>
<dbReference type="AlphaFoldDB" id="Q93621"/>
<organism evidence="3 4">
    <name type="scientific">Caenorhabditis elegans</name>
    <dbReference type="NCBI Taxonomy" id="6239"/>
    <lineage>
        <taxon>Eukaryota</taxon>
        <taxon>Metazoa</taxon>
        <taxon>Ecdysozoa</taxon>
        <taxon>Nematoda</taxon>
        <taxon>Chromadorea</taxon>
        <taxon>Rhabditida</taxon>
        <taxon>Rhabditina</taxon>
        <taxon>Rhabditomorpha</taxon>
        <taxon>Rhabditoidea</taxon>
        <taxon>Rhabditidae</taxon>
        <taxon>Peloderinae</taxon>
        <taxon>Caenorhabditis</taxon>
    </lineage>
</organism>
<feature type="compositionally biased region" description="Polar residues" evidence="1">
    <location>
        <begin position="46"/>
        <end position="67"/>
    </location>
</feature>
<protein>
    <submittedName>
        <fullName evidence="3">Secreted protein</fullName>
    </submittedName>
</protein>
<dbReference type="RefSeq" id="NP_495827.1">
    <property type="nucleotide sequence ID" value="NM_063426.3"/>
</dbReference>
<gene>
    <name evidence="3" type="ORF">CELE_F28C6.10</name>
    <name evidence="3 5" type="ORF">F28C6.10</name>
</gene>
<dbReference type="eggNOG" id="ENOG502TGR6">
    <property type="taxonomic scope" value="Eukaryota"/>
</dbReference>
<dbReference type="OMA" id="RGFTIMF"/>
<sequence>MMTGRGFIFTVIMGLLLAVSTVTCADAVETEGSIVSGSEDVKVSLESKSTVAPTSSVTQKSSNSTESPETDSTEKGDDEKPITEQIRTYIEDSVKSVKHAISKIGKFVGELFEPSNSTVPSNRSTTVPVASTVIPSVVSSLPNDKDQK</sequence>
<reference evidence="3 4" key="1">
    <citation type="journal article" date="1998" name="Science">
        <title>Genome sequence of the nematode C. elegans: a platform for investigating biology.</title>
        <authorList>
            <consortium name="The C. elegans sequencing consortium"/>
            <person name="Sulson J.E."/>
            <person name="Waterston R."/>
        </authorList>
    </citation>
    <scope>NUCLEOTIDE SEQUENCE [LARGE SCALE GENOMIC DNA]</scope>
    <source>
        <strain evidence="3 4">Bristol N2</strain>
    </source>
</reference>
<dbReference type="FunCoup" id="Q93621">
    <property type="interactions" value="310"/>
</dbReference>
<evidence type="ECO:0000256" key="2">
    <source>
        <dbReference type="SAM" id="SignalP"/>
    </source>
</evidence>